<dbReference type="OrthoDB" id="1425134at2759"/>
<keyword evidence="4" id="KW-1185">Reference proteome</keyword>
<gene>
    <name evidence="3" type="ORF">NCGR_LOCUS18665</name>
</gene>
<accession>A0A811NUF2</accession>
<evidence type="ECO:0000313" key="4">
    <source>
        <dbReference type="Proteomes" id="UP000604825"/>
    </source>
</evidence>
<dbReference type="EMBL" id="CAJGYO010000004">
    <property type="protein sequence ID" value="CAD6227022.1"/>
    <property type="molecule type" value="Genomic_DNA"/>
</dbReference>
<dbReference type="PANTHER" id="PTHR32141">
    <property type="match status" value="1"/>
</dbReference>
<feature type="domain" description="F-box/LRR-repeat protein 15/At3g58940/PEG3-like LRR" evidence="2">
    <location>
        <begin position="239"/>
        <end position="288"/>
    </location>
</feature>
<evidence type="ECO:0000313" key="3">
    <source>
        <dbReference type="EMBL" id="CAD6227022.1"/>
    </source>
</evidence>
<evidence type="ECO:0000259" key="1">
    <source>
        <dbReference type="Pfam" id="PF00646"/>
    </source>
</evidence>
<evidence type="ECO:0008006" key="5">
    <source>
        <dbReference type="Google" id="ProtNLM"/>
    </source>
</evidence>
<dbReference type="CDD" id="cd22160">
    <property type="entry name" value="F-box_AtFBL13-like"/>
    <property type="match status" value="1"/>
</dbReference>
<dbReference type="InterPro" id="IPR032675">
    <property type="entry name" value="LRR_dom_sf"/>
</dbReference>
<comment type="caution">
    <text evidence="3">The sequence shown here is derived from an EMBL/GenBank/DDBJ whole genome shotgun (WGS) entry which is preliminary data.</text>
</comment>
<dbReference type="PANTHER" id="PTHR32141:SF39">
    <property type="entry name" value="F-BOX DOMAIN-CONTAINING PROTEIN"/>
    <property type="match status" value="1"/>
</dbReference>
<evidence type="ECO:0000259" key="2">
    <source>
        <dbReference type="Pfam" id="PF24758"/>
    </source>
</evidence>
<protein>
    <recommendedName>
        <fullName evidence="5">F-box domain-containing protein</fullName>
    </recommendedName>
</protein>
<sequence>MGVVTRAKKRRLEEEEERLADRISNLPDGVLGDIVSLLPTKDGACTQVLSSRWRHVWRSAPLNLDLDILASANDISGILATHHGPGRRFAMPRRYKEYYYPTTATLEGWPWSPAQYYHYPTTATLDGWLRSPALDNLQELEFRRSGLLPASVHRFSSTLRVASFSGCSFPDGSNASSALCLPVLQQMTLLNVSISESSLHALLAGCPILESLLIDEFIHPRLQIVSCSLRSIGKRLLTGLDYITGSTVASMTAVLPSVRVLSLSDVKLCLDAAVNLVKCFPRLERLYIKAQAVWLKDVSYLKCQKLIATLDIRVRKIVLVNYEGSKSHINFVKLFVSNSRVLESLRLELAVKNVSDVWIATQHKRLHIEKRASRGAQIDFVSPNISRRVNNVPPDDLLVAKQVHDLSTDPFQRFH</sequence>
<reference evidence="3" key="1">
    <citation type="submission" date="2020-10" db="EMBL/GenBank/DDBJ databases">
        <authorList>
            <person name="Han B."/>
            <person name="Lu T."/>
            <person name="Zhao Q."/>
            <person name="Huang X."/>
            <person name="Zhao Y."/>
        </authorList>
    </citation>
    <scope>NUCLEOTIDE SEQUENCE</scope>
</reference>
<dbReference type="InterPro" id="IPR055411">
    <property type="entry name" value="LRR_FXL15/At3g58940/PEG3-like"/>
</dbReference>
<dbReference type="InterPro" id="IPR053781">
    <property type="entry name" value="F-box_AtFBL13-like"/>
</dbReference>
<dbReference type="Pfam" id="PF00646">
    <property type="entry name" value="F-box"/>
    <property type="match status" value="1"/>
</dbReference>
<organism evidence="3 4">
    <name type="scientific">Miscanthus lutarioriparius</name>
    <dbReference type="NCBI Taxonomy" id="422564"/>
    <lineage>
        <taxon>Eukaryota</taxon>
        <taxon>Viridiplantae</taxon>
        <taxon>Streptophyta</taxon>
        <taxon>Embryophyta</taxon>
        <taxon>Tracheophyta</taxon>
        <taxon>Spermatophyta</taxon>
        <taxon>Magnoliopsida</taxon>
        <taxon>Liliopsida</taxon>
        <taxon>Poales</taxon>
        <taxon>Poaceae</taxon>
        <taxon>PACMAD clade</taxon>
        <taxon>Panicoideae</taxon>
        <taxon>Andropogonodae</taxon>
        <taxon>Andropogoneae</taxon>
        <taxon>Saccharinae</taxon>
        <taxon>Miscanthus</taxon>
    </lineage>
</organism>
<dbReference type="Gene3D" id="3.80.10.10">
    <property type="entry name" value="Ribonuclease Inhibitor"/>
    <property type="match status" value="1"/>
</dbReference>
<dbReference type="InterPro" id="IPR036047">
    <property type="entry name" value="F-box-like_dom_sf"/>
</dbReference>
<proteinExistence type="predicted"/>
<dbReference type="SUPFAM" id="SSF52047">
    <property type="entry name" value="RNI-like"/>
    <property type="match status" value="1"/>
</dbReference>
<feature type="domain" description="F-box" evidence="1">
    <location>
        <begin position="23"/>
        <end position="63"/>
    </location>
</feature>
<dbReference type="AlphaFoldDB" id="A0A811NUF2"/>
<feature type="domain" description="F-box/LRR-repeat protein 15/At3g58940/PEG3-like LRR" evidence="2">
    <location>
        <begin position="125"/>
        <end position="233"/>
    </location>
</feature>
<dbReference type="InterPro" id="IPR001810">
    <property type="entry name" value="F-box_dom"/>
</dbReference>
<dbReference type="SUPFAM" id="SSF81383">
    <property type="entry name" value="F-box domain"/>
    <property type="match status" value="1"/>
</dbReference>
<dbReference type="Proteomes" id="UP000604825">
    <property type="component" value="Unassembled WGS sequence"/>
</dbReference>
<dbReference type="InterPro" id="IPR055302">
    <property type="entry name" value="F-box_dom-containing"/>
</dbReference>
<name>A0A811NUF2_9POAL</name>
<dbReference type="Pfam" id="PF24758">
    <property type="entry name" value="LRR_At5g56370"/>
    <property type="match status" value="2"/>
</dbReference>